<evidence type="ECO:0000313" key="6">
    <source>
        <dbReference type="Proteomes" id="UP000549052"/>
    </source>
</evidence>
<accession>A0A839EP43</accession>
<dbReference type="InterPro" id="IPR018060">
    <property type="entry name" value="HTH_AraC"/>
</dbReference>
<dbReference type="Pfam" id="PF12625">
    <property type="entry name" value="Arabinose_bd"/>
    <property type="match status" value="1"/>
</dbReference>
<organism evidence="5 6">
    <name type="scientific">Phyllobacterium myrsinacearum</name>
    <dbReference type="NCBI Taxonomy" id="28101"/>
    <lineage>
        <taxon>Bacteria</taxon>
        <taxon>Pseudomonadati</taxon>
        <taxon>Pseudomonadota</taxon>
        <taxon>Alphaproteobacteria</taxon>
        <taxon>Hyphomicrobiales</taxon>
        <taxon>Phyllobacteriaceae</taxon>
        <taxon>Phyllobacterium</taxon>
    </lineage>
</organism>
<dbReference type="Proteomes" id="UP000549052">
    <property type="component" value="Unassembled WGS sequence"/>
</dbReference>
<dbReference type="PROSITE" id="PS01124">
    <property type="entry name" value="HTH_ARAC_FAMILY_2"/>
    <property type="match status" value="1"/>
</dbReference>
<dbReference type="AlphaFoldDB" id="A0A839EP43"/>
<dbReference type="SMART" id="SM00342">
    <property type="entry name" value="HTH_ARAC"/>
    <property type="match status" value="1"/>
</dbReference>
<evidence type="ECO:0000256" key="1">
    <source>
        <dbReference type="ARBA" id="ARBA00023015"/>
    </source>
</evidence>
<keyword evidence="1" id="KW-0805">Transcription regulation</keyword>
<dbReference type="Gene3D" id="1.10.10.60">
    <property type="entry name" value="Homeodomain-like"/>
    <property type="match status" value="1"/>
</dbReference>
<feature type="domain" description="HTH araC/xylS-type" evidence="4">
    <location>
        <begin position="242"/>
        <end position="339"/>
    </location>
</feature>
<evidence type="ECO:0000256" key="3">
    <source>
        <dbReference type="ARBA" id="ARBA00023163"/>
    </source>
</evidence>
<dbReference type="InterPro" id="IPR032687">
    <property type="entry name" value="AraC-type_N"/>
</dbReference>
<keyword evidence="3" id="KW-0804">Transcription</keyword>
<evidence type="ECO:0000313" key="5">
    <source>
        <dbReference type="EMBL" id="MBA8880659.1"/>
    </source>
</evidence>
<dbReference type="RefSeq" id="WP_182551284.1">
    <property type="nucleotide sequence ID" value="NZ_JACGXN010000008.1"/>
</dbReference>
<comment type="caution">
    <text evidence="5">The sequence shown here is derived from an EMBL/GenBank/DDBJ whole genome shotgun (WGS) entry which is preliminary data.</text>
</comment>
<dbReference type="Pfam" id="PF12833">
    <property type="entry name" value="HTH_18"/>
    <property type="match status" value="1"/>
</dbReference>
<dbReference type="PANTHER" id="PTHR47894:SF1">
    <property type="entry name" value="HTH-TYPE TRANSCRIPTIONAL REGULATOR VQSM"/>
    <property type="match status" value="1"/>
</dbReference>
<dbReference type="GO" id="GO:0000976">
    <property type="term" value="F:transcription cis-regulatory region binding"/>
    <property type="evidence" value="ECO:0007669"/>
    <property type="project" value="TreeGrafter"/>
</dbReference>
<name>A0A839EP43_9HYPH</name>
<dbReference type="GO" id="GO:0003700">
    <property type="term" value="F:DNA-binding transcription factor activity"/>
    <property type="evidence" value="ECO:0007669"/>
    <property type="project" value="InterPro"/>
</dbReference>
<evidence type="ECO:0000256" key="2">
    <source>
        <dbReference type="ARBA" id="ARBA00023125"/>
    </source>
</evidence>
<protein>
    <submittedName>
        <fullName evidence="5">AraC-like DNA-binding protein</fullName>
    </submittedName>
</protein>
<dbReference type="InterPro" id="IPR009057">
    <property type="entry name" value="Homeodomain-like_sf"/>
</dbReference>
<keyword evidence="2 5" id="KW-0238">DNA-binding</keyword>
<dbReference type="PANTHER" id="PTHR47894">
    <property type="entry name" value="HTH-TYPE TRANSCRIPTIONAL REGULATOR GADX"/>
    <property type="match status" value="1"/>
</dbReference>
<evidence type="ECO:0000259" key="4">
    <source>
        <dbReference type="PROSITE" id="PS01124"/>
    </source>
</evidence>
<dbReference type="SUPFAM" id="SSF46689">
    <property type="entry name" value="Homeodomain-like"/>
    <property type="match status" value="1"/>
</dbReference>
<sequence length="360" mass="40230">MIHSASDRIHAASELLALVDLLTGDGIPAALVLQRTGLDEKELSSPDTLISINQMLTAIRNAFTLSDDPHVGLRLGLSMQITMYGIYGFALLSSATCRSACHFAEKYHALTVPMGKQTFRETSRHGIWSTEPDVNRTTDPKLYLFKVEHVLGTIISFAKDIADPDFSPAAIRLSCPKPVDPTVYERVFNCSIQYDQPVNELLVDVAWLEKTPRRAHEMTFSMVRQLCDEMVDRMASSAGVAGRLRQLFVQSAGRFPAIDLACEQLGISARTLRRKLTSEGTSYQSLLDETRLGLAKKYLRETELTMDEIASRLDYSDASNFRHAFRRWTDMTPMEYRTGPSKGVEPALPLSVLRITSDSY</sequence>
<reference evidence="5 6" key="1">
    <citation type="submission" date="2020-07" db="EMBL/GenBank/DDBJ databases">
        <title>Genomic Encyclopedia of Type Strains, Phase IV (KMG-V): Genome sequencing to study the core and pangenomes of soil and plant-associated prokaryotes.</title>
        <authorList>
            <person name="Whitman W."/>
        </authorList>
    </citation>
    <scope>NUCLEOTIDE SEQUENCE [LARGE SCALE GENOMIC DNA]</scope>
    <source>
        <strain evidence="5 6">AN3</strain>
    </source>
</reference>
<gene>
    <name evidence="5" type="ORF">FHW16_004382</name>
</gene>
<dbReference type="GO" id="GO:0005829">
    <property type="term" value="C:cytosol"/>
    <property type="evidence" value="ECO:0007669"/>
    <property type="project" value="TreeGrafter"/>
</dbReference>
<keyword evidence="6" id="KW-1185">Reference proteome</keyword>
<dbReference type="EMBL" id="JACGXN010000008">
    <property type="protein sequence ID" value="MBA8880659.1"/>
    <property type="molecule type" value="Genomic_DNA"/>
</dbReference>
<proteinExistence type="predicted"/>